<keyword evidence="3" id="KW-1185">Reference proteome</keyword>
<feature type="region of interest" description="Disordered" evidence="1">
    <location>
        <begin position="73"/>
        <end position="95"/>
    </location>
</feature>
<accession>A0ABW2I3Y2</accession>
<feature type="region of interest" description="Disordered" evidence="1">
    <location>
        <begin position="1"/>
        <end position="47"/>
    </location>
</feature>
<comment type="caution">
    <text evidence="2">The sequence shown here is derived from an EMBL/GenBank/DDBJ whole genome shotgun (WGS) entry which is preliminary data.</text>
</comment>
<gene>
    <name evidence="2" type="ORF">ACFQS1_37010</name>
</gene>
<dbReference type="Proteomes" id="UP001596548">
    <property type="component" value="Unassembled WGS sequence"/>
</dbReference>
<evidence type="ECO:0000313" key="2">
    <source>
        <dbReference type="EMBL" id="MFC7279596.1"/>
    </source>
</evidence>
<evidence type="ECO:0000256" key="1">
    <source>
        <dbReference type="SAM" id="MobiDB-lite"/>
    </source>
</evidence>
<organism evidence="2 3">
    <name type="scientific">Paractinoplanes rhizophilus</name>
    <dbReference type="NCBI Taxonomy" id="1416877"/>
    <lineage>
        <taxon>Bacteria</taxon>
        <taxon>Bacillati</taxon>
        <taxon>Actinomycetota</taxon>
        <taxon>Actinomycetes</taxon>
        <taxon>Micromonosporales</taxon>
        <taxon>Micromonosporaceae</taxon>
        <taxon>Paractinoplanes</taxon>
    </lineage>
</organism>
<proteinExistence type="predicted"/>
<protein>
    <submittedName>
        <fullName evidence="2">Uncharacterized protein</fullName>
    </submittedName>
</protein>
<sequence>GLLQRDKPLQQLHDGRHVRHPDILPNNPTKIKPAPNDRPDQLPNRKSSGLVEIPLQLVQPHHRPRCRRVGNLSDGLNIGWLSQPPLGQHRSNGFE</sequence>
<name>A0ABW2I3Y2_9ACTN</name>
<dbReference type="RefSeq" id="WP_378977071.1">
    <property type="nucleotide sequence ID" value="NZ_JBHTBJ010000055.1"/>
</dbReference>
<evidence type="ECO:0000313" key="3">
    <source>
        <dbReference type="Proteomes" id="UP001596548"/>
    </source>
</evidence>
<feature type="non-terminal residue" evidence="2">
    <location>
        <position position="1"/>
    </location>
</feature>
<dbReference type="EMBL" id="JBHTBJ010000055">
    <property type="protein sequence ID" value="MFC7279596.1"/>
    <property type="molecule type" value="Genomic_DNA"/>
</dbReference>
<reference evidence="3" key="1">
    <citation type="journal article" date="2019" name="Int. J. Syst. Evol. Microbiol.">
        <title>The Global Catalogue of Microorganisms (GCM) 10K type strain sequencing project: providing services to taxonomists for standard genome sequencing and annotation.</title>
        <authorList>
            <consortium name="The Broad Institute Genomics Platform"/>
            <consortium name="The Broad Institute Genome Sequencing Center for Infectious Disease"/>
            <person name="Wu L."/>
            <person name="Ma J."/>
        </authorList>
    </citation>
    <scope>NUCLEOTIDE SEQUENCE [LARGE SCALE GENOMIC DNA]</scope>
    <source>
        <strain evidence="3">XZYJT-10</strain>
    </source>
</reference>